<feature type="domain" description="DUF305" evidence="2">
    <location>
        <begin position="43"/>
        <end position="181"/>
    </location>
</feature>
<dbReference type="Gene3D" id="1.20.1260.10">
    <property type="match status" value="1"/>
</dbReference>
<dbReference type="InterPro" id="IPR012347">
    <property type="entry name" value="Ferritin-like"/>
</dbReference>
<dbReference type="EMBL" id="CP108188">
    <property type="protein sequence ID" value="WTR68400.1"/>
    <property type="molecule type" value="Genomic_DNA"/>
</dbReference>
<name>A0ABZ1L1K5_9ACTN</name>
<keyword evidence="4" id="KW-1185">Reference proteome</keyword>
<evidence type="ECO:0000259" key="2">
    <source>
        <dbReference type="Pfam" id="PF03713"/>
    </source>
</evidence>
<proteinExistence type="predicted"/>
<dbReference type="RefSeq" id="WP_371634877.1">
    <property type="nucleotide sequence ID" value="NZ_CP108062.1"/>
</dbReference>
<evidence type="ECO:0000313" key="3">
    <source>
        <dbReference type="EMBL" id="WTR68400.1"/>
    </source>
</evidence>
<feature type="chain" id="PRO_5047156808" evidence="1">
    <location>
        <begin position="32"/>
        <end position="185"/>
    </location>
</feature>
<organism evidence="3 4">
    <name type="scientific">Streptomyces zaomyceticus</name>
    <dbReference type="NCBI Taxonomy" id="68286"/>
    <lineage>
        <taxon>Bacteria</taxon>
        <taxon>Bacillati</taxon>
        <taxon>Actinomycetota</taxon>
        <taxon>Actinomycetes</taxon>
        <taxon>Kitasatosporales</taxon>
        <taxon>Streptomycetaceae</taxon>
        <taxon>Streptomyces</taxon>
    </lineage>
</organism>
<accession>A0ABZ1L1K5</accession>
<protein>
    <submittedName>
        <fullName evidence="3">DUF305 domain-containing protein</fullName>
    </submittedName>
</protein>
<evidence type="ECO:0000256" key="1">
    <source>
        <dbReference type="SAM" id="SignalP"/>
    </source>
</evidence>
<evidence type="ECO:0000313" key="4">
    <source>
        <dbReference type="Proteomes" id="UP001622594"/>
    </source>
</evidence>
<keyword evidence="1" id="KW-0732">Signal</keyword>
<dbReference type="InterPro" id="IPR005183">
    <property type="entry name" value="DUF305_CopM-like"/>
</dbReference>
<dbReference type="Proteomes" id="UP001622594">
    <property type="component" value="Chromosome"/>
</dbReference>
<reference evidence="3 4" key="1">
    <citation type="submission" date="2022-10" db="EMBL/GenBank/DDBJ databases">
        <title>The complete genomes of actinobacterial strains from the NBC collection.</title>
        <authorList>
            <person name="Joergensen T.S."/>
            <person name="Alvarez Arevalo M."/>
            <person name="Sterndorff E.B."/>
            <person name="Faurdal D."/>
            <person name="Vuksanovic O."/>
            <person name="Mourched A.-S."/>
            <person name="Charusanti P."/>
            <person name="Shaw S."/>
            <person name="Blin K."/>
            <person name="Weber T."/>
        </authorList>
    </citation>
    <scope>NUCLEOTIDE SEQUENCE [LARGE SCALE GENOMIC DNA]</scope>
    <source>
        <strain evidence="3 4">NBC_00123</strain>
    </source>
</reference>
<dbReference type="PROSITE" id="PS51257">
    <property type="entry name" value="PROKAR_LIPOPROTEIN"/>
    <property type="match status" value="1"/>
</dbReference>
<sequence>MQLRRYVLTPRTAAALLAAVLATGCTQQPVAGPPRTVAFNATDTAWIQLMIPMDERALRLAALTADRTTDPALTGPATASESKLKGELERLRGLLERSGVPDTRPHEGHNMPGMVTLDTLEKAATSTGEELGRLFLDGMRAHLTQVRSLCAGERASGSADDAKDLAEAVERSADAQLALLNTTPR</sequence>
<feature type="signal peptide" evidence="1">
    <location>
        <begin position="1"/>
        <end position="31"/>
    </location>
</feature>
<gene>
    <name evidence="3" type="ORF">OG814_03515</name>
</gene>
<dbReference type="Pfam" id="PF03713">
    <property type="entry name" value="DUF305"/>
    <property type="match status" value="1"/>
</dbReference>